<gene>
    <name evidence="8" type="ORF">EVOR1521_LOCUS20338</name>
</gene>
<evidence type="ECO:0000256" key="5">
    <source>
        <dbReference type="ARBA" id="ARBA00023136"/>
    </source>
</evidence>
<sequence>MPTPSSVKEQALTFLEPSLPKEQEAVSQEWLLEVLDRKFQEQEEALSGMLERKSFGSFRYSDSKLTLPRGGSNERCELKSILEEPKSGEEAAAAPPRKRSTRLGVTVMSEKFQPDPPLKSFVKGPLDVCMGLVVFVNLGFMIMMTQWQGARADASLADPTLDTSAFGLFSEQFFETAELVFFSMYLLDVLVRIVVLRKEWYMDPREGLCYLNIFDACVVCVNAFELILLPVILNSTQDSQTNSIRLIKLMRIVRTLRIVKTVTAFRQLRLLVGTCLASIGALFWSMVLLMVLKVGFALIICQALQSYILDPGQDPDTRALVNQLYGSFLKSLYTMFELTHSGSWPAVVRPVVERVSSWYAVLFLSYITLVVFAVIRIVTALFLKETLASAANDADLVMEENKIAALQAQKKLEELFHAADDDGDGNLSPAEFTEALSLPSVQSFLQLMDVSIRDCRPLFDILDDGDGQITISEFCRGLMQLKGQARALDLVVLQRENAKLLRTCNAIGRHLAELRADIAKLS</sequence>
<dbReference type="Gene3D" id="1.20.120.350">
    <property type="entry name" value="Voltage-gated potassium channels. Chain C"/>
    <property type="match status" value="1"/>
</dbReference>
<keyword evidence="4 6" id="KW-1133">Transmembrane helix</keyword>
<proteinExistence type="predicted"/>
<dbReference type="InterPro" id="IPR011992">
    <property type="entry name" value="EF-hand-dom_pair"/>
</dbReference>
<dbReference type="PANTHER" id="PTHR10037:SF62">
    <property type="entry name" value="SODIUM CHANNEL PROTEIN 60E"/>
    <property type="match status" value="1"/>
</dbReference>
<dbReference type="SUPFAM" id="SSF47473">
    <property type="entry name" value="EF-hand"/>
    <property type="match status" value="1"/>
</dbReference>
<dbReference type="InterPro" id="IPR002048">
    <property type="entry name" value="EF_hand_dom"/>
</dbReference>
<evidence type="ECO:0000256" key="4">
    <source>
        <dbReference type="ARBA" id="ARBA00022989"/>
    </source>
</evidence>
<dbReference type="GO" id="GO:0001518">
    <property type="term" value="C:voltage-gated sodium channel complex"/>
    <property type="evidence" value="ECO:0007669"/>
    <property type="project" value="TreeGrafter"/>
</dbReference>
<dbReference type="InterPro" id="IPR005821">
    <property type="entry name" value="Ion_trans_dom"/>
</dbReference>
<evidence type="ECO:0000259" key="7">
    <source>
        <dbReference type="PROSITE" id="PS50222"/>
    </source>
</evidence>
<keyword evidence="2 6" id="KW-0812">Transmembrane</keyword>
<organism evidence="8 9">
    <name type="scientific">Effrenium voratum</name>
    <dbReference type="NCBI Taxonomy" id="2562239"/>
    <lineage>
        <taxon>Eukaryota</taxon>
        <taxon>Sar</taxon>
        <taxon>Alveolata</taxon>
        <taxon>Dinophyceae</taxon>
        <taxon>Suessiales</taxon>
        <taxon>Symbiodiniaceae</taxon>
        <taxon>Effrenium</taxon>
    </lineage>
</organism>
<dbReference type="InterPro" id="IPR027359">
    <property type="entry name" value="Volt_channel_dom_sf"/>
</dbReference>
<feature type="domain" description="EF-hand" evidence="7">
    <location>
        <begin position="407"/>
        <end position="442"/>
    </location>
</feature>
<dbReference type="SUPFAM" id="SSF81324">
    <property type="entry name" value="Voltage-gated potassium channels"/>
    <property type="match status" value="1"/>
</dbReference>
<dbReference type="SMART" id="SM00054">
    <property type="entry name" value="EFh"/>
    <property type="match status" value="2"/>
</dbReference>
<evidence type="ECO:0000313" key="9">
    <source>
        <dbReference type="Proteomes" id="UP001178507"/>
    </source>
</evidence>
<comment type="caution">
    <text evidence="8">The sequence shown here is derived from an EMBL/GenBank/DDBJ whole genome shotgun (WGS) entry which is preliminary data.</text>
</comment>
<dbReference type="PROSITE" id="PS00018">
    <property type="entry name" value="EF_HAND_1"/>
    <property type="match status" value="1"/>
</dbReference>
<dbReference type="PANTHER" id="PTHR10037">
    <property type="entry name" value="VOLTAGE-GATED CATION CHANNEL CALCIUM AND SODIUM"/>
    <property type="match status" value="1"/>
</dbReference>
<keyword evidence="3" id="KW-0106">Calcium</keyword>
<dbReference type="AlphaFoldDB" id="A0AA36N2F6"/>
<feature type="transmembrane region" description="Helical" evidence="6">
    <location>
        <begin position="179"/>
        <end position="196"/>
    </location>
</feature>
<protein>
    <recommendedName>
        <fullName evidence="7">EF-hand domain-containing protein</fullName>
    </recommendedName>
</protein>
<evidence type="ECO:0000256" key="6">
    <source>
        <dbReference type="SAM" id="Phobius"/>
    </source>
</evidence>
<dbReference type="EMBL" id="CAUJNA010003216">
    <property type="protein sequence ID" value="CAJ1396050.1"/>
    <property type="molecule type" value="Genomic_DNA"/>
</dbReference>
<reference evidence="8" key="1">
    <citation type="submission" date="2023-08" db="EMBL/GenBank/DDBJ databases">
        <authorList>
            <person name="Chen Y."/>
            <person name="Shah S."/>
            <person name="Dougan E. K."/>
            <person name="Thang M."/>
            <person name="Chan C."/>
        </authorList>
    </citation>
    <scope>NUCLEOTIDE SEQUENCE</scope>
</reference>
<dbReference type="Pfam" id="PF13499">
    <property type="entry name" value="EF-hand_7"/>
    <property type="match status" value="1"/>
</dbReference>
<feature type="transmembrane region" description="Helical" evidence="6">
    <location>
        <begin position="128"/>
        <end position="147"/>
    </location>
</feature>
<name>A0AA36N2F6_9DINO</name>
<dbReference type="Gene3D" id="1.10.287.70">
    <property type="match status" value="1"/>
</dbReference>
<dbReference type="GO" id="GO:0005248">
    <property type="term" value="F:voltage-gated sodium channel activity"/>
    <property type="evidence" value="ECO:0007669"/>
    <property type="project" value="TreeGrafter"/>
</dbReference>
<dbReference type="InterPro" id="IPR043203">
    <property type="entry name" value="VGCC_Ca_Na"/>
</dbReference>
<feature type="domain" description="EF-hand" evidence="7">
    <location>
        <begin position="464"/>
        <end position="484"/>
    </location>
</feature>
<dbReference type="CDD" id="cd00051">
    <property type="entry name" value="EFh"/>
    <property type="match status" value="1"/>
</dbReference>
<keyword evidence="9" id="KW-1185">Reference proteome</keyword>
<dbReference type="PROSITE" id="PS50222">
    <property type="entry name" value="EF_HAND_2"/>
    <property type="match status" value="2"/>
</dbReference>
<evidence type="ECO:0000313" key="8">
    <source>
        <dbReference type="EMBL" id="CAJ1396050.1"/>
    </source>
</evidence>
<feature type="transmembrane region" description="Helical" evidence="6">
    <location>
        <begin position="270"/>
        <end position="292"/>
    </location>
</feature>
<feature type="transmembrane region" description="Helical" evidence="6">
    <location>
        <begin position="208"/>
        <end position="233"/>
    </location>
</feature>
<feature type="transmembrane region" description="Helical" evidence="6">
    <location>
        <begin position="358"/>
        <end position="383"/>
    </location>
</feature>
<dbReference type="InterPro" id="IPR018247">
    <property type="entry name" value="EF_Hand_1_Ca_BS"/>
</dbReference>
<dbReference type="GO" id="GO:0005509">
    <property type="term" value="F:calcium ion binding"/>
    <property type="evidence" value="ECO:0007669"/>
    <property type="project" value="InterPro"/>
</dbReference>
<keyword evidence="5 6" id="KW-0472">Membrane</keyword>
<dbReference type="Pfam" id="PF00520">
    <property type="entry name" value="Ion_trans"/>
    <property type="match status" value="1"/>
</dbReference>
<dbReference type="Proteomes" id="UP001178507">
    <property type="component" value="Unassembled WGS sequence"/>
</dbReference>
<dbReference type="Gene3D" id="1.10.238.10">
    <property type="entry name" value="EF-hand"/>
    <property type="match status" value="1"/>
</dbReference>
<evidence type="ECO:0000256" key="3">
    <source>
        <dbReference type="ARBA" id="ARBA00022837"/>
    </source>
</evidence>
<evidence type="ECO:0000256" key="2">
    <source>
        <dbReference type="ARBA" id="ARBA00022692"/>
    </source>
</evidence>
<comment type="subcellular location">
    <subcellularLocation>
        <location evidence="1">Membrane</location>
        <topology evidence="1">Multi-pass membrane protein</topology>
    </subcellularLocation>
</comment>
<accession>A0AA36N2F6</accession>
<evidence type="ECO:0000256" key="1">
    <source>
        <dbReference type="ARBA" id="ARBA00004141"/>
    </source>
</evidence>